<feature type="compositionally biased region" description="Polar residues" evidence="1">
    <location>
        <begin position="159"/>
        <end position="179"/>
    </location>
</feature>
<dbReference type="EMBL" id="PDNC01000081">
    <property type="protein sequence ID" value="PGH00746.1"/>
    <property type="molecule type" value="Genomic_DNA"/>
</dbReference>
<feature type="compositionally biased region" description="Acidic residues" evidence="1">
    <location>
        <begin position="270"/>
        <end position="299"/>
    </location>
</feature>
<protein>
    <submittedName>
        <fullName evidence="2">Uncharacterized protein</fullName>
    </submittedName>
</protein>
<dbReference type="Pfam" id="PF17104">
    <property type="entry name" value="YBL010C_LAA2"/>
    <property type="match status" value="1"/>
</dbReference>
<evidence type="ECO:0000313" key="2">
    <source>
        <dbReference type="EMBL" id="PGH00746.1"/>
    </source>
</evidence>
<gene>
    <name evidence="2" type="ORF">GX51_05627</name>
</gene>
<feature type="compositionally biased region" description="Polar residues" evidence="1">
    <location>
        <begin position="442"/>
        <end position="459"/>
    </location>
</feature>
<dbReference type="OrthoDB" id="5378975at2759"/>
<reference evidence="2 3" key="1">
    <citation type="submission" date="2017-10" db="EMBL/GenBank/DDBJ databases">
        <title>Comparative genomics in systemic dimorphic fungi from Ajellomycetaceae.</title>
        <authorList>
            <person name="Munoz J.F."/>
            <person name="Mcewen J.G."/>
            <person name="Clay O.K."/>
            <person name="Cuomo C.A."/>
        </authorList>
    </citation>
    <scope>NUCLEOTIDE SEQUENCE [LARGE SCALE GENOMIC DNA]</scope>
    <source>
        <strain evidence="2 3">UAMH130</strain>
    </source>
</reference>
<keyword evidence="3" id="KW-1185">Reference proteome</keyword>
<accession>A0A2B7WVB4</accession>
<proteinExistence type="predicted"/>
<feature type="compositionally biased region" description="Basic and acidic residues" evidence="1">
    <location>
        <begin position="461"/>
        <end position="476"/>
    </location>
</feature>
<sequence length="571" mass="62513">MTERHSRPPSILLEPPPIGVGLDDPGAQRSPCESEEEHFSDASEGIAPRLRSRTPSPIPRTRLEKIDNSPSYGEVPGSPAYESRELDAVPDEIEIVGKGPPSRPASRASTRATLDPNLVPRTVVEKVDPSSPSYGEEPGTTAYESHKADSAPDMILKIQEQSSQPCITSSDQPQNNSIEGSPVPETILSRVESPPEHNLRRSFSAHRRGPSDALPDVIQTVPDVPEGRLTEPGSPNSSTSRSEHRSHVRRKSCVTENQTSDDHAAHDAPENEPDDQAFGDDFYDFEEGEGNAEDDDFGDFGDAGFEQPTEVVNEDTAQINSIPVQQPPSPSLPALLDFDSIKNLQDLLTATCDQLDSLFPGSANLSSLPPISPTPDSDIFITERSRSLWSQLVSPPPLQPANWTKSRIRRVFLVSLGVPVDLDEILPASKQKKLVLPSINFEDNSQSSNATTGVPSSASKAKRDGQGRSSGHHDSARSTSRSRPPRRRGPEPPPELDLSAVHRLCATTDAALDNFADNELREHMSRLEQMTVRASEVLEYWLKRRDAQIGEKEAFEGVIENLVKHARQVRK</sequence>
<feature type="compositionally biased region" description="Basic and acidic residues" evidence="1">
    <location>
        <begin position="260"/>
        <end position="269"/>
    </location>
</feature>
<dbReference type="STRING" id="2060905.A0A2B7WVB4"/>
<feature type="region of interest" description="Disordered" evidence="1">
    <location>
        <begin position="442"/>
        <end position="499"/>
    </location>
</feature>
<evidence type="ECO:0000313" key="3">
    <source>
        <dbReference type="Proteomes" id="UP000224080"/>
    </source>
</evidence>
<evidence type="ECO:0000256" key="1">
    <source>
        <dbReference type="SAM" id="MobiDB-lite"/>
    </source>
</evidence>
<dbReference type="AlphaFoldDB" id="A0A2B7WVB4"/>
<organism evidence="2 3">
    <name type="scientific">Blastomyces parvus</name>
    <dbReference type="NCBI Taxonomy" id="2060905"/>
    <lineage>
        <taxon>Eukaryota</taxon>
        <taxon>Fungi</taxon>
        <taxon>Dikarya</taxon>
        <taxon>Ascomycota</taxon>
        <taxon>Pezizomycotina</taxon>
        <taxon>Eurotiomycetes</taxon>
        <taxon>Eurotiomycetidae</taxon>
        <taxon>Onygenales</taxon>
        <taxon>Ajellomycetaceae</taxon>
        <taxon>Blastomyces</taxon>
    </lineage>
</organism>
<dbReference type="PANTHER" id="PTHR38698">
    <property type="entry name" value="EXPRESSED PROTEIN"/>
    <property type="match status" value="1"/>
</dbReference>
<dbReference type="Proteomes" id="UP000224080">
    <property type="component" value="Unassembled WGS sequence"/>
</dbReference>
<comment type="caution">
    <text evidence="2">The sequence shown here is derived from an EMBL/GenBank/DDBJ whole genome shotgun (WGS) entry which is preliminary data.</text>
</comment>
<feature type="region of interest" description="Disordered" evidence="1">
    <location>
        <begin position="1"/>
        <end position="306"/>
    </location>
</feature>
<name>A0A2B7WVB4_9EURO</name>
<dbReference type="PANTHER" id="PTHR38698:SF1">
    <property type="entry name" value="FUNGAL PROTEIN"/>
    <property type="match status" value="1"/>
</dbReference>
<dbReference type="InterPro" id="IPR031355">
    <property type="entry name" value="YBL010C/LAA2-like"/>
</dbReference>